<accession>A0A9X6NI26</accession>
<reference evidence="2" key="1">
    <citation type="submission" date="2017-01" db="EMBL/GenBank/DDBJ databases">
        <title>Comparative genomics of anhydrobiosis in the tardigrade Hypsibius dujardini.</title>
        <authorList>
            <person name="Yoshida Y."/>
            <person name="Koutsovoulos G."/>
            <person name="Laetsch D."/>
            <person name="Stevens L."/>
            <person name="Kumar S."/>
            <person name="Horikawa D."/>
            <person name="Ishino K."/>
            <person name="Komine S."/>
            <person name="Tomita M."/>
            <person name="Blaxter M."/>
            <person name="Arakawa K."/>
        </authorList>
    </citation>
    <scope>NUCLEOTIDE SEQUENCE [LARGE SCALE GENOMIC DNA]</scope>
    <source>
        <strain evidence="2">Z151</strain>
    </source>
</reference>
<comment type="caution">
    <text evidence="1">The sequence shown here is derived from an EMBL/GenBank/DDBJ whole genome shotgun (WGS) entry which is preliminary data.</text>
</comment>
<gene>
    <name evidence="1" type="ORF">BV898_18582</name>
</gene>
<organism evidence="1 2">
    <name type="scientific">Hypsibius exemplaris</name>
    <name type="common">Freshwater tardigrade</name>
    <dbReference type="NCBI Taxonomy" id="2072580"/>
    <lineage>
        <taxon>Eukaryota</taxon>
        <taxon>Metazoa</taxon>
        <taxon>Ecdysozoa</taxon>
        <taxon>Tardigrada</taxon>
        <taxon>Eutardigrada</taxon>
        <taxon>Parachela</taxon>
        <taxon>Hypsibioidea</taxon>
        <taxon>Hypsibiidae</taxon>
        <taxon>Hypsibius</taxon>
    </lineage>
</organism>
<evidence type="ECO:0000313" key="1">
    <source>
        <dbReference type="EMBL" id="OWA54167.1"/>
    </source>
</evidence>
<sequence length="68" mass="7530">MTGPQQQTWCQTTSSQTLSPRFSQVRRGIFSSSCKKTASATERVIGTRMTELSSHNLVSLDGRIQNPD</sequence>
<evidence type="ECO:0000313" key="2">
    <source>
        <dbReference type="Proteomes" id="UP000192578"/>
    </source>
</evidence>
<proteinExistence type="predicted"/>
<name>A0A9X6NI26_HYPEX</name>
<dbReference type="Proteomes" id="UP000192578">
    <property type="component" value="Unassembled WGS sequence"/>
</dbReference>
<dbReference type="AlphaFoldDB" id="A0A9X6NI26"/>
<protein>
    <submittedName>
        <fullName evidence="1">Uncharacterized protein</fullName>
    </submittedName>
</protein>
<dbReference type="EMBL" id="MTYJ01000377">
    <property type="protein sequence ID" value="OWA54167.1"/>
    <property type="molecule type" value="Genomic_DNA"/>
</dbReference>
<keyword evidence="2" id="KW-1185">Reference proteome</keyword>